<name>A0AAE1AN83_9GAST</name>
<gene>
    <name evidence="1" type="ORF">RRG08_038279</name>
</gene>
<evidence type="ECO:0000313" key="1">
    <source>
        <dbReference type="EMBL" id="KAK3790788.1"/>
    </source>
</evidence>
<dbReference type="AlphaFoldDB" id="A0AAE1AN83"/>
<keyword evidence="2" id="KW-1185">Reference proteome</keyword>
<sequence length="178" mass="20690">MVSVAHSGMVNISGRLAWTRQMSGQCWSSEFARCDSEAWGSPVKWTIIGRTANWISPAVVKQDKDNSWRRWGKEQQSYGSWRNISPLRVIEKNRLSLLLFAWVLFHFLRNCKVFESPWQKPDNSKHNGNSQNTFEGSGKQVTKLCRTKLYIQDFMVLFLRRLFFNVPLVLPTYIDPSS</sequence>
<protein>
    <submittedName>
        <fullName evidence="1">Uncharacterized protein</fullName>
    </submittedName>
</protein>
<dbReference type="EMBL" id="JAWDGP010001519">
    <property type="protein sequence ID" value="KAK3790788.1"/>
    <property type="molecule type" value="Genomic_DNA"/>
</dbReference>
<evidence type="ECO:0000313" key="2">
    <source>
        <dbReference type="Proteomes" id="UP001283361"/>
    </source>
</evidence>
<dbReference type="Proteomes" id="UP001283361">
    <property type="component" value="Unassembled WGS sequence"/>
</dbReference>
<reference evidence="1" key="1">
    <citation type="journal article" date="2023" name="G3 (Bethesda)">
        <title>A reference genome for the long-term kleptoplast-retaining sea slug Elysia crispata morphotype clarki.</title>
        <authorList>
            <person name="Eastman K.E."/>
            <person name="Pendleton A.L."/>
            <person name="Shaikh M.A."/>
            <person name="Suttiyut T."/>
            <person name="Ogas R."/>
            <person name="Tomko P."/>
            <person name="Gavelis G."/>
            <person name="Widhalm J.R."/>
            <person name="Wisecaver J.H."/>
        </authorList>
    </citation>
    <scope>NUCLEOTIDE SEQUENCE</scope>
    <source>
        <strain evidence="1">ECLA1</strain>
    </source>
</reference>
<proteinExistence type="predicted"/>
<organism evidence="1 2">
    <name type="scientific">Elysia crispata</name>
    <name type="common">lettuce slug</name>
    <dbReference type="NCBI Taxonomy" id="231223"/>
    <lineage>
        <taxon>Eukaryota</taxon>
        <taxon>Metazoa</taxon>
        <taxon>Spiralia</taxon>
        <taxon>Lophotrochozoa</taxon>
        <taxon>Mollusca</taxon>
        <taxon>Gastropoda</taxon>
        <taxon>Heterobranchia</taxon>
        <taxon>Euthyneura</taxon>
        <taxon>Panpulmonata</taxon>
        <taxon>Sacoglossa</taxon>
        <taxon>Placobranchoidea</taxon>
        <taxon>Plakobranchidae</taxon>
        <taxon>Elysia</taxon>
    </lineage>
</organism>
<accession>A0AAE1AN83</accession>
<comment type="caution">
    <text evidence="1">The sequence shown here is derived from an EMBL/GenBank/DDBJ whole genome shotgun (WGS) entry which is preliminary data.</text>
</comment>